<organism evidence="1 2">
    <name type="scientific">Paramecium sonneborni</name>
    <dbReference type="NCBI Taxonomy" id="65129"/>
    <lineage>
        <taxon>Eukaryota</taxon>
        <taxon>Sar</taxon>
        <taxon>Alveolata</taxon>
        <taxon>Ciliophora</taxon>
        <taxon>Intramacronucleata</taxon>
        <taxon>Oligohymenophorea</taxon>
        <taxon>Peniculida</taxon>
        <taxon>Parameciidae</taxon>
        <taxon>Paramecium</taxon>
    </lineage>
</organism>
<protein>
    <submittedName>
        <fullName evidence="1">Uncharacterized protein</fullName>
    </submittedName>
</protein>
<evidence type="ECO:0000313" key="1">
    <source>
        <dbReference type="EMBL" id="CAD8054015.1"/>
    </source>
</evidence>
<comment type="caution">
    <text evidence="1">The sequence shown here is derived from an EMBL/GenBank/DDBJ whole genome shotgun (WGS) entry which is preliminary data.</text>
</comment>
<accession>A0A8S1KJ51</accession>
<dbReference type="EMBL" id="CAJJDN010000008">
    <property type="protein sequence ID" value="CAD8054015.1"/>
    <property type="molecule type" value="Genomic_DNA"/>
</dbReference>
<sequence length="73" mass="8944">MQKKLILFQSKRQNKQRNNFQQTHSSLDQVKNRLKQRRKQILSIKMCFQLYNEKVYLIQGFVSEMIDIQKRKA</sequence>
<reference evidence="1" key="1">
    <citation type="submission" date="2021-01" db="EMBL/GenBank/DDBJ databases">
        <authorList>
            <consortium name="Genoscope - CEA"/>
            <person name="William W."/>
        </authorList>
    </citation>
    <scope>NUCLEOTIDE SEQUENCE</scope>
</reference>
<gene>
    <name evidence="1" type="ORF">PSON_ATCC_30995.1.T0080045</name>
</gene>
<proteinExistence type="predicted"/>
<evidence type="ECO:0000313" key="2">
    <source>
        <dbReference type="Proteomes" id="UP000692954"/>
    </source>
</evidence>
<keyword evidence="2" id="KW-1185">Reference proteome</keyword>
<dbReference type="AlphaFoldDB" id="A0A8S1KJ51"/>
<name>A0A8S1KJ51_9CILI</name>
<dbReference type="Proteomes" id="UP000692954">
    <property type="component" value="Unassembled WGS sequence"/>
</dbReference>